<keyword evidence="2" id="KW-1003">Cell membrane</keyword>
<feature type="transmembrane region" description="Helical" evidence="6">
    <location>
        <begin position="164"/>
        <end position="184"/>
    </location>
</feature>
<evidence type="ECO:0000256" key="4">
    <source>
        <dbReference type="ARBA" id="ARBA00022989"/>
    </source>
</evidence>
<keyword evidence="3 6" id="KW-0812">Transmembrane</keyword>
<feature type="transmembrane region" description="Helical" evidence="6">
    <location>
        <begin position="230"/>
        <end position="257"/>
    </location>
</feature>
<keyword evidence="5 6" id="KW-0472">Membrane</keyword>
<comment type="subcellular location">
    <subcellularLocation>
        <location evidence="1">Membrane</location>
        <topology evidence="1">Multi-pass membrane protein</topology>
    </subcellularLocation>
</comment>
<proteinExistence type="predicted"/>
<feature type="transmembrane region" description="Helical" evidence="6">
    <location>
        <begin position="32"/>
        <end position="54"/>
    </location>
</feature>
<dbReference type="Pfam" id="PF01040">
    <property type="entry name" value="UbiA"/>
    <property type="match status" value="1"/>
</dbReference>
<dbReference type="GO" id="GO:0016765">
    <property type="term" value="F:transferase activity, transferring alkyl or aryl (other than methyl) groups"/>
    <property type="evidence" value="ECO:0007669"/>
    <property type="project" value="InterPro"/>
</dbReference>
<dbReference type="EMBL" id="JADKYY010000001">
    <property type="protein sequence ID" value="MBF5026383.1"/>
    <property type="molecule type" value="Genomic_DNA"/>
</dbReference>
<feature type="transmembrane region" description="Helical" evidence="6">
    <location>
        <begin position="74"/>
        <end position="97"/>
    </location>
</feature>
<dbReference type="RefSeq" id="WP_194738309.1">
    <property type="nucleotide sequence ID" value="NZ_JADKYY010000001.1"/>
</dbReference>
<comment type="caution">
    <text evidence="7">The sequence shown here is derived from an EMBL/GenBank/DDBJ whole genome shotgun (WGS) entry which is preliminary data.</text>
</comment>
<sequence>MDRPDLPKAEQCNKSGASLHKEFPFLQRFSKLVSLLLSMRIFVLLLFTATLYISTYFLFRQEESLRQFVFDYKVHGIILCSLLSIAAGGIINTFYDLEKDRVQRPFRARLQGFLKQKYFLYSYLSLNLLSLGIAFFLSPRIFLFFLVYQFLMWLYSHKLSKWMVVNNLSFVSLTLYPFFGMLVYYSHFSLLLFSMAIFLFIVLLVVDITKDFLTLRPDALFGYATMPLNLGIRTAAFILAFLLVLGAFSAVLVLTFLPVKDLLYYYFFTSIAVLLLGLLNLIRFRLKKMFWMLTFYRLWIFVGVLTMLINGLFYH</sequence>
<feature type="transmembrane region" description="Helical" evidence="6">
    <location>
        <begin position="190"/>
        <end position="209"/>
    </location>
</feature>
<evidence type="ECO:0000256" key="2">
    <source>
        <dbReference type="ARBA" id="ARBA00022475"/>
    </source>
</evidence>
<dbReference type="Proteomes" id="UP000694480">
    <property type="component" value="Unassembled WGS sequence"/>
</dbReference>
<reference evidence="7" key="1">
    <citation type="submission" date="2020-11" db="EMBL/GenBank/DDBJ databases">
        <title>Genome seq and assembly of Planobacterium sp.</title>
        <authorList>
            <person name="Chhetri G."/>
        </authorList>
    </citation>
    <scope>NUCLEOTIDE SEQUENCE</scope>
    <source>
        <strain evidence="7">GCR5</strain>
    </source>
</reference>
<dbReference type="PANTHER" id="PTHR42723">
    <property type="entry name" value="CHLOROPHYLL SYNTHASE"/>
    <property type="match status" value="1"/>
</dbReference>
<dbReference type="PANTHER" id="PTHR42723:SF1">
    <property type="entry name" value="CHLOROPHYLL SYNTHASE, CHLOROPLASTIC"/>
    <property type="match status" value="1"/>
</dbReference>
<organism evidence="7 8">
    <name type="scientific">Planobacterium oryzisoli</name>
    <dbReference type="NCBI Taxonomy" id="2771435"/>
    <lineage>
        <taxon>Bacteria</taxon>
        <taxon>Pseudomonadati</taxon>
        <taxon>Bacteroidota</taxon>
        <taxon>Flavobacteriia</taxon>
        <taxon>Flavobacteriales</taxon>
        <taxon>Weeksellaceae</taxon>
        <taxon>Chryseobacterium group</taxon>
        <taxon>Chryseobacterium</taxon>
    </lineage>
</organism>
<dbReference type="Gene3D" id="1.10.357.140">
    <property type="entry name" value="UbiA prenyltransferase"/>
    <property type="match status" value="1"/>
</dbReference>
<dbReference type="InterPro" id="IPR044878">
    <property type="entry name" value="UbiA_sf"/>
</dbReference>
<dbReference type="InterPro" id="IPR000537">
    <property type="entry name" value="UbiA_prenyltransferase"/>
</dbReference>
<name>A0A930YU33_9FLAO</name>
<feature type="transmembrane region" description="Helical" evidence="6">
    <location>
        <begin position="294"/>
        <end position="314"/>
    </location>
</feature>
<dbReference type="AlphaFoldDB" id="A0A930YU33"/>
<dbReference type="GO" id="GO:0016020">
    <property type="term" value="C:membrane"/>
    <property type="evidence" value="ECO:0007669"/>
    <property type="project" value="UniProtKB-SubCell"/>
</dbReference>
<keyword evidence="4 6" id="KW-1133">Transmembrane helix</keyword>
<evidence type="ECO:0000256" key="3">
    <source>
        <dbReference type="ARBA" id="ARBA00022692"/>
    </source>
</evidence>
<evidence type="ECO:0000256" key="6">
    <source>
        <dbReference type="SAM" id="Phobius"/>
    </source>
</evidence>
<dbReference type="InterPro" id="IPR050475">
    <property type="entry name" value="Prenyltransferase_related"/>
</dbReference>
<gene>
    <name evidence="7" type="ORF">IC612_01040</name>
</gene>
<protein>
    <submittedName>
        <fullName evidence="7">UbiA family prenyltransferase</fullName>
    </submittedName>
</protein>
<evidence type="ECO:0000313" key="7">
    <source>
        <dbReference type="EMBL" id="MBF5026383.1"/>
    </source>
</evidence>
<keyword evidence="8" id="KW-1185">Reference proteome</keyword>
<evidence type="ECO:0000313" key="8">
    <source>
        <dbReference type="Proteomes" id="UP000694480"/>
    </source>
</evidence>
<evidence type="ECO:0000256" key="1">
    <source>
        <dbReference type="ARBA" id="ARBA00004141"/>
    </source>
</evidence>
<feature type="transmembrane region" description="Helical" evidence="6">
    <location>
        <begin position="263"/>
        <end position="282"/>
    </location>
</feature>
<accession>A0A930YU33</accession>
<evidence type="ECO:0000256" key="5">
    <source>
        <dbReference type="ARBA" id="ARBA00023136"/>
    </source>
</evidence>